<reference evidence="3" key="1">
    <citation type="submission" date="2016-06" db="UniProtKB">
        <authorList>
            <consortium name="WormBaseParasite"/>
        </authorList>
    </citation>
    <scope>IDENTIFICATION</scope>
</reference>
<sequence>MNKPTLDDRTIRIELRKKQKGFLGLSTLGGRVVELQEQPVADVSIFVWFRLHCC</sequence>
<name>A0A183F1C2_9BILA</name>
<protein>
    <submittedName>
        <fullName evidence="3">PilZ domain-containing protein</fullName>
    </submittedName>
</protein>
<dbReference type="Proteomes" id="UP000271098">
    <property type="component" value="Unassembled WGS sequence"/>
</dbReference>
<evidence type="ECO:0000313" key="2">
    <source>
        <dbReference type="Proteomes" id="UP000271098"/>
    </source>
</evidence>
<dbReference type="EMBL" id="UYRT01117169">
    <property type="protein sequence ID" value="VDN49815.1"/>
    <property type="molecule type" value="Genomic_DNA"/>
</dbReference>
<gene>
    <name evidence="1" type="ORF">GPUH_LOCUS27013</name>
</gene>
<proteinExistence type="predicted"/>
<accession>A0A183F1C2</accession>
<dbReference type="WBParaSite" id="GPUH_0002704301-mRNA-1">
    <property type="protein sequence ID" value="GPUH_0002704301-mRNA-1"/>
    <property type="gene ID" value="GPUH_0002704301"/>
</dbReference>
<evidence type="ECO:0000313" key="1">
    <source>
        <dbReference type="EMBL" id="VDN49815.1"/>
    </source>
</evidence>
<organism evidence="3">
    <name type="scientific">Gongylonema pulchrum</name>
    <dbReference type="NCBI Taxonomy" id="637853"/>
    <lineage>
        <taxon>Eukaryota</taxon>
        <taxon>Metazoa</taxon>
        <taxon>Ecdysozoa</taxon>
        <taxon>Nematoda</taxon>
        <taxon>Chromadorea</taxon>
        <taxon>Rhabditida</taxon>
        <taxon>Spirurina</taxon>
        <taxon>Spiruromorpha</taxon>
        <taxon>Spiruroidea</taxon>
        <taxon>Gongylonematidae</taxon>
        <taxon>Gongylonema</taxon>
    </lineage>
</organism>
<reference evidence="1 2" key="2">
    <citation type="submission" date="2018-11" db="EMBL/GenBank/DDBJ databases">
        <authorList>
            <consortium name="Pathogen Informatics"/>
        </authorList>
    </citation>
    <scope>NUCLEOTIDE SEQUENCE [LARGE SCALE GENOMIC DNA]</scope>
</reference>
<dbReference type="AlphaFoldDB" id="A0A183F1C2"/>
<keyword evidence="2" id="KW-1185">Reference proteome</keyword>
<evidence type="ECO:0000313" key="3">
    <source>
        <dbReference type="WBParaSite" id="GPUH_0002704301-mRNA-1"/>
    </source>
</evidence>